<feature type="region of interest" description="Disordered" evidence="1">
    <location>
        <begin position="600"/>
        <end position="619"/>
    </location>
</feature>
<comment type="caution">
    <text evidence="2">The sequence shown here is derived from an EMBL/GenBank/DDBJ whole genome shotgun (WGS) entry which is preliminary data.</text>
</comment>
<dbReference type="EMBL" id="JAPFFF010000042">
    <property type="protein sequence ID" value="KAK8841270.1"/>
    <property type="molecule type" value="Genomic_DNA"/>
</dbReference>
<dbReference type="Proteomes" id="UP001470230">
    <property type="component" value="Unassembled WGS sequence"/>
</dbReference>
<organism evidence="2 3">
    <name type="scientific">Tritrichomonas musculus</name>
    <dbReference type="NCBI Taxonomy" id="1915356"/>
    <lineage>
        <taxon>Eukaryota</taxon>
        <taxon>Metamonada</taxon>
        <taxon>Parabasalia</taxon>
        <taxon>Tritrichomonadida</taxon>
        <taxon>Tritrichomonadidae</taxon>
        <taxon>Tritrichomonas</taxon>
    </lineage>
</organism>
<dbReference type="Gene3D" id="1.25.40.10">
    <property type="entry name" value="Tetratricopeptide repeat domain"/>
    <property type="match status" value="1"/>
</dbReference>
<name>A0ABR2H4Y5_9EUKA</name>
<evidence type="ECO:0008006" key="4">
    <source>
        <dbReference type="Google" id="ProtNLM"/>
    </source>
</evidence>
<dbReference type="PANTHER" id="PTHR40375:SF2">
    <property type="entry name" value="SPORULATION-SPECIFIC PROTEIN 22"/>
    <property type="match status" value="1"/>
</dbReference>
<proteinExistence type="predicted"/>
<accession>A0ABR2H4Y5</accession>
<evidence type="ECO:0000313" key="3">
    <source>
        <dbReference type="Proteomes" id="UP001470230"/>
    </source>
</evidence>
<protein>
    <recommendedName>
        <fullName evidence="4">Protein ZIP4 homolog</fullName>
    </recommendedName>
</protein>
<evidence type="ECO:0000313" key="2">
    <source>
        <dbReference type="EMBL" id="KAK8841270.1"/>
    </source>
</evidence>
<dbReference type="SUPFAM" id="SSF48452">
    <property type="entry name" value="TPR-like"/>
    <property type="match status" value="1"/>
</dbReference>
<dbReference type="InterPro" id="IPR011990">
    <property type="entry name" value="TPR-like_helical_dom_sf"/>
</dbReference>
<dbReference type="PANTHER" id="PTHR40375">
    <property type="entry name" value="SPORULATION-SPECIFIC PROTEIN 22"/>
    <property type="match status" value="1"/>
</dbReference>
<keyword evidence="3" id="KW-1185">Reference proteome</keyword>
<reference evidence="2 3" key="1">
    <citation type="submission" date="2024-04" db="EMBL/GenBank/DDBJ databases">
        <title>Tritrichomonas musculus Genome.</title>
        <authorList>
            <person name="Alves-Ferreira E."/>
            <person name="Grigg M."/>
            <person name="Lorenzi H."/>
            <person name="Galac M."/>
        </authorList>
    </citation>
    <scope>NUCLEOTIDE SEQUENCE [LARGE SCALE GENOMIC DNA]</scope>
    <source>
        <strain evidence="2 3">EAF2021</strain>
    </source>
</reference>
<gene>
    <name evidence="2" type="ORF">M9Y10_027471</name>
</gene>
<dbReference type="InterPro" id="IPR039057">
    <property type="entry name" value="Spo22/ZIP4"/>
</dbReference>
<sequence>MSVSFEVNVLEKELNTGNYDVSDKISNIRTLLLSEDNENNLSLKEAKMIALRIWNITVKLQRLIGVSNASDTSTLRLLIIPQLRILTVDIYKKYSDKNNNDDGYKLFYFLSYTYKSLIEADNISYANQYLEIAFKLYPQLKYSSDSALTLVHLKIWQVQYEISQDNNYEKALMILKDFTNHFNIVSSNLISFIYEKTLLCKSIEWCQYCLLLADSSLAISNEMKNQIKSLLAQLYLTNFKPEEAIQIVSHLPASISKDFLELKCLILLSPKDTTLREKLIKFISTSNDDKRILVALCLFIADNCEKIEKAASEFILEVMKSANTISSVELRKHVYFSAIKISSEQNDIDTLSLFIKIINANEENCNDKITNDDRKEIAKTLWNKALDNFNANKFELAAQWMLVSKSQLSEIDNHAQSSCFRFICCCYFELKKYTEALTCINEAIQKQPNNSNCYLLKYRIFIETACENEAFELITDLLNHSPYLEEFEPTFFTSIAAELHSKGNDNLALDALLKFYQLNFNSTNLNNNNNVFNSVAFTNIYSSHSDKEQKNLISIKKSTVNSIFALLQASDDIERVSNAINILSSLWSTQVNYKVQYNEEKVESNQPQSNEKESGSDEPAIAFTSDDISAFTAIAFINGLEMKKKNLFEKAIQSFICGSVFSSDLIECKAPCIFEAVDIYISLAQPNIANNRMPGNESTLNSSITLAKNLLDQISIEIENSANIDQKYRDGLLLAKIKISLMEVNENNETDNRSIELIEDITSPSVLSEVCNFIIEHQVSRNAIHAILERAKNIDKMNRNSALKDSSMVSLTASLLHQLVMHSKTIEESRDSYDLVNDFVIPENASLMSSSQLQFFMSHAWNIGVECAQSFRLEEAEWWLKAATNILNLNDELKSLYAEELNEKYLKFNQKSINFTAAMN</sequence>
<evidence type="ECO:0000256" key="1">
    <source>
        <dbReference type="SAM" id="MobiDB-lite"/>
    </source>
</evidence>